<keyword evidence="2" id="KW-1185">Reference proteome</keyword>
<reference evidence="1" key="2">
    <citation type="journal article" date="2022" name="New Phytol.">
        <title>Evolutionary transition to the ectomycorrhizal habit in the genomes of a hyperdiverse lineage of mushroom-forming fungi.</title>
        <authorList>
            <person name="Looney B."/>
            <person name="Miyauchi S."/>
            <person name="Morin E."/>
            <person name="Drula E."/>
            <person name="Courty P.E."/>
            <person name="Kohler A."/>
            <person name="Kuo A."/>
            <person name="LaButti K."/>
            <person name="Pangilinan J."/>
            <person name="Lipzen A."/>
            <person name="Riley R."/>
            <person name="Andreopoulos W."/>
            <person name="He G."/>
            <person name="Johnson J."/>
            <person name="Nolan M."/>
            <person name="Tritt A."/>
            <person name="Barry K.W."/>
            <person name="Grigoriev I.V."/>
            <person name="Nagy L.G."/>
            <person name="Hibbett D."/>
            <person name="Henrissat B."/>
            <person name="Matheny P.B."/>
            <person name="Labbe J."/>
            <person name="Martin F.M."/>
        </authorList>
    </citation>
    <scope>NUCLEOTIDE SEQUENCE</scope>
    <source>
        <strain evidence="1">FP105234-sp</strain>
    </source>
</reference>
<dbReference type="EMBL" id="MU276283">
    <property type="protein sequence ID" value="KAI0039607.1"/>
    <property type="molecule type" value="Genomic_DNA"/>
</dbReference>
<dbReference type="Proteomes" id="UP000814033">
    <property type="component" value="Unassembled WGS sequence"/>
</dbReference>
<proteinExistence type="predicted"/>
<organism evidence="1 2">
    <name type="scientific">Auriscalpium vulgare</name>
    <dbReference type="NCBI Taxonomy" id="40419"/>
    <lineage>
        <taxon>Eukaryota</taxon>
        <taxon>Fungi</taxon>
        <taxon>Dikarya</taxon>
        <taxon>Basidiomycota</taxon>
        <taxon>Agaricomycotina</taxon>
        <taxon>Agaricomycetes</taxon>
        <taxon>Russulales</taxon>
        <taxon>Auriscalpiaceae</taxon>
        <taxon>Auriscalpium</taxon>
    </lineage>
</organism>
<evidence type="ECO:0000313" key="2">
    <source>
        <dbReference type="Proteomes" id="UP000814033"/>
    </source>
</evidence>
<accession>A0ACB8R6S9</accession>
<sequence length="299" mass="33900">MERFQAVYGWLTSWPKSLLLALGLPDPPASVDVPSVDPTNPRASTVVPQSVRVVHDHMEFLRVPTNDPHRQFQHLRDLIMNFQFPVLARPLPFTLLRRLVTQRLISSVRPRLSFQPLLPKDADALDQLLASRIHEYLRFPFRFHSKLLSLPLSFYGLDFPSIARLNDSAAVVGLQRDLNHHSLIFRTIATITLTDWTCQLGHCCPPLVRTSPAYDRSYVRSTSSLPFAWIHAHSTLRALRTSVHHTDQSYLLTGSLSLQHVARMLPSSPSAHTIQTLARAGITELADVGHWETDSFRFV</sequence>
<name>A0ACB8R6S9_9AGAM</name>
<protein>
    <submittedName>
        <fullName evidence="1">Uncharacterized protein</fullName>
    </submittedName>
</protein>
<evidence type="ECO:0000313" key="1">
    <source>
        <dbReference type="EMBL" id="KAI0039607.1"/>
    </source>
</evidence>
<reference evidence="1" key="1">
    <citation type="submission" date="2021-02" db="EMBL/GenBank/DDBJ databases">
        <authorList>
            <consortium name="DOE Joint Genome Institute"/>
            <person name="Ahrendt S."/>
            <person name="Looney B.P."/>
            <person name="Miyauchi S."/>
            <person name="Morin E."/>
            <person name="Drula E."/>
            <person name="Courty P.E."/>
            <person name="Chicoki N."/>
            <person name="Fauchery L."/>
            <person name="Kohler A."/>
            <person name="Kuo A."/>
            <person name="Labutti K."/>
            <person name="Pangilinan J."/>
            <person name="Lipzen A."/>
            <person name="Riley R."/>
            <person name="Andreopoulos W."/>
            <person name="He G."/>
            <person name="Johnson J."/>
            <person name="Barry K.W."/>
            <person name="Grigoriev I.V."/>
            <person name="Nagy L."/>
            <person name="Hibbett D."/>
            <person name="Henrissat B."/>
            <person name="Matheny P.B."/>
            <person name="Labbe J."/>
            <person name="Martin F."/>
        </authorList>
    </citation>
    <scope>NUCLEOTIDE SEQUENCE</scope>
    <source>
        <strain evidence="1">FP105234-sp</strain>
    </source>
</reference>
<feature type="non-terminal residue" evidence="1">
    <location>
        <position position="299"/>
    </location>
</feature>
<gene>
    <name evidence="1" type="ORF">FA95DRAFT_1503928</name>
</gene>
<comment type="caution">
    <text evidence="1">The sequence shown here is derived from an EMBL/GenBank/DDBJ whole genome shotgun (WGS) entry which is preliminary data.</text>
</comment>